<dbReference type="AlphaFoldDB" id="A0A2I1KSQ1"/>
<sequence>MAFFDLPLQELESYSPAISEPTDLDDFWATTLADNAFDPASVTAVPVDSALCTVVIHDVTFGGYANDPIKAWLITPADTQGPLPAVVEFLGMGGGRGFSFEHLRWASAGYAHLVMDTRGEGGHWGSGGQTPDPHGNGPMVPGFVTRGIQDPEGYLWHRLFTDAHHAVEAAATLPQVDASRITVTGVSQGGGMTIAAAALNHRVIAAMPDVPFMCHLQRAVGLTDAGPYPEVVRLLHTHRDEAEQVMRTLSYFDGAALARRAQAPALFSTGLMDTTCPPSTVFAARNKWGELADAVAAPGTVTSPRPVAEIRVYPYNGHEGGEAYQWREQAAWLADLLAATPS</sequence>
<feature type="active site" description="Nucleophile" evidence="1">
    <location>
        <position position="187"/>
    </location>
</feature>
<dbReference type="EMBL" id="PKHA01000005">
    <property type="protein sequence ID" value="PKY98649.1"/>
    <property type="molecule type" value="Genomic_DNA"/>
</dbReference>
<evidence type="ECO:0000313" key="3">
    <source>
        <dbReference type="EMBL" id="PKY98649.1"/>
    </source>
</evidence>
<protein>
    <submittedName>
        <fullName evidence="3">Acetylxylan esterase</fullName>
    </submittedName>
</protein>
<evidence type="ECO:0000256" key="1">
    <source>
        <dbReference type="PIRSR" id="PIRSR639069-1"/>
    </source>
</evidence>
<evidence type="ECO:0000313" key="4">
    <source>
        <dbReference type="Proteomes" id="UP000234778"/>
    </source>
</evidence>
<dbReference type="Pfam" id="PF05448">
    <property type="entry name" value="AXE1"/>
    <property type="match status" value="1"/>
</dbReference>
<gene>
    <name evidence="3" type="ORF">CYJ26_05985</name>
</gene>
<dbReference type="InterPro" id="IPR008391">
    <property type="entry name" value="AXE1_dom"/>
</dbReference>
<dbReference type="Gene3D" id="3.40.50.1820">
    <property type="entry name" value="alpha/beta hydrolase"/>
    <property type="match status" value="1"/>
</dbReference>
<dbReference type="SUPFAM" id="SSF53474">
    <property type="entry name" value="alpha/beta-Hydrolases"/>
    <property type="match status" value="1"/>
</dbReference>
<dbReference type="PANTHER" id="PTHR40111">
    <property type="entry name" value="CEPHALOSPORIN-C DEACETYLASE"/>
    <property type="match status" value="1"/>
</dbReference>
<organism evidence="3 4">
    <name type="scientific">Actinomyces urogenitalis</name>
    <dbReference type="NCBI Taxonomy" id="103621"/>
    <lineage>
        <taxon>Bacteria</taxon>
        <taxon>Bacillati</taxon>
        <taxon>Actinomycetota</taxon>
        <taxon>Actinomycetes</taxon>
        <taxon>Actinomycetales</taxon>
        <taxon>Actinomycetaceae</taxon>
        <taxon>Actinomyces</taxon>
    </lineage>
</organism>
<dbReference type="InterPro" id="IPR039069">
    <property type="entry name" value="CE7"/>
</dbReference>
<comment type="caution">
    <text evidence="3">The sequence shown here is derived from an EMBL/GenBank/DDBJ whole genome shotgun (WGS) entry which is preliminary data.</text>
</comment>
<dbReference type="InterPro" id="IPR029058">
    <property type="entry name" value="AB_hydrolase_fold"/>
</dbReference>
<feature type="domain" description="Acetyl xylan esterase" evidence="2">
    <location>
        <begin position="1"/>
        <end position="335"/>
    </location>
</feature>
<evidence type="ECO:0000259" key="2">
    <source>
        <dbReference type="Pfam" id="PF05448"/>
    </source>
</evidence>
<accession>A0A2I1KSQ1</accession>
<proteinExistence type="predicted"/>
<reference evidence="3 4" key="1">
    <citation type="submission" date="2017-12" db="EMBL/GenBank/DDBJ databases">
        <title>Phylogenetic diversity of female urinary microbiome.</title>
        <authorList>
            <person name="Thomas-White K."/>
            <person name="Wolfe A.J."/>
        </authorList>
    </citation>
    <scope>NUCLEOTIDE SEQUENCE [LARGE SCALE GENOMIC DNA]</scope>
    <source>
        <strain evidence="3 4">UMB0319</strain>
    </source>
</reference>
<dbReference type="GO" id="GO:0005976">
    <property type="term" value="P:polysaccharide metabolic process"/>
    <property type="evidence" value="ECO:0007669"/>
    <property type="project" value="TreeGrafter"/>
</dbReference>
<feature type="active site" description="Charge relay system" evidence="1">
    <location>
        <position position="318"/>
    </location>
</feature>
<name>A0A2I1KSQ1_9ACTO</name>
<feature type="active site" description="Charge relay system" evidence="1">
    <location>
        <position position="273"/>
    </location>
</feature>
<dbReference type="GO" id="GO:0052689">
    <property type="term" value="F:carboxylic ester hydrolase activity"/>
    <property type="evidence" value="ECO:0007669"/>
    <property type="project" value="TreeGrafter"/>
</dbReference>
<dbReference type="PANTHER" id="PTHR40111:SF1">
    <property type="entry name" value="CEPHALOSPORIN-C DEACETYLASE"/>
    <property type="match status" value="1"/>
</dbReference>
<dbReference type="Proteomes" id="UP000234778">
    <property type="component" value="Unassembled WGS sequence"/>
</dbReference>